<dbReference type="AlphaFoldDB" id="K5VR39"/>
<evidence type="ECO:0000313" key="2">
    <source>
        <dbReference type="EMBL" id="EKM49205.1"/>
    </source>
</evidence>
<dbReference type="Proteomes" id="UP000008370">
    <property type="component" value="Unassembled WGS sequence"/>
</dbReference>
<dbReference type="STRING" id="650164.K5VR39"/>
<evidence type="ECO:0000256" key="1">
    <source>
        <dbReference type="SAM" id="MobiDB-lite"/>
    </source>
</evidence>
<dbReference type="PANTHER" id="PTHR33266">
    <property type="entry name" value="CHROMOSOME 15, WHOLE GENOME SHOTGUN SEQUENCE"/>
    <property type="match status" value="1"/>
</dbReference>
<gene>
    <name evidence="2" type="ORF">PHACADRAFT_107241</name>
</gene>
<feature type="region of interest" description="Disordered" evidence="1">
    <location>
        <begin position="739"/>
        <end position="767"/>
    </location>
</feature>
<dbReference type="KEGG" id="pco:PHACADRAFT_107241"/>
<dbReference type="GeneID" id="18907455"/>
<dbReference type="OrthoDB" id="2804161at2759"/>
<dbReference type="EMBL" id="JH930509">
    <property type="protein sequence ID" value="EKM49205.1"/>
    <property type="molecule type" value="Genomic_DNA"/>
</dbReference>
<accession>K5VR39</accession>
<dbReference type="PANTHER" id="PTHR33266:SF1">
    <property type="entry name" value="F-BOX DOMAIN-CONTAINING PROTEIN"/>
    <property type="match status" value="1"/>
</dbReference>
<dbReference type="RefSeq" id="XP_007402242.1">
    <property type="nucleotide sequence ID" value="XM_007402180.1"/>
</dbReference>
<sequence length="767" mass="84642">ATAQAWTADYQGTAPKAFLEYIDTFIDGRDQYARYLSVINSSGTGKSRMLHEVGKLVAHVSFIVREKESTGYPPADIDVRNYFDIVPTSQQAAYSRCVAFLTSLFRNLHTQLHEASAATDYNGVITALYEISTVDEPQHRSRRQSFYHKVVADAKDVAGSLRDLHSAAKSLEDFLLSLGCDISPTPAQGAFGNRSKPNRSKPDRGGLLPQRHKVLLMLSFDEAHRLTTMRGMQNETVYSYFGELRRALRTIRLYSIFTVFASTTGEIFQFSPVRQEDDPSRRLQLGQLRTIPPFIHMGFDQFMKIATDGMEITELTGIDYAVHLGRPLFATRYLAGNDEVKRGIVGFAAEKLLNGSWPADVKNLSKQQKFACLSARLPLNFTPMPTSLHSEEVEQVEKHLRILLRTHNDRAGIVTETPSEPILALGAQLVMRDPAFRPPLALFEQLDHLAVHRGERGEAIAGLLLLMAMDKARALPTPAAGVVRVTDFLEALLPSTTRDVLPCQYGRSPAAPPPNTLFSSAADAINLRTTFAQSSMHFTHWMSVKSQKVVSQWHLFACMARGAGIKCANSFPGVDFIIPFLLRGDTASPAAISAILIQVKLDKSYGSNPNVRLFDAMDPQELGIFDQDVTMPVVRIVFSLAAKQPSFLVGPFYDAKTSVITHSQADSILTSTGSRKRKISDATPDTIATVQSDSISAPIQSRTRRKTVAATPDSIATRVSTRRRHMTASAIPDAIATVHPASTSAPTRSHTRHKTLHSEQVVSRKLQ</sequence>
<keyword evidence="3" id="KW-1185">Reference proteome</keyword>
<feature type="region of interest" description="Disordered" evidence="1">
    <location>
        <begin position="187"/>
        <end position="206"/>
    </location>
</feature>
<dbReference type="HOGENOM" id="CLU_009568_2_0_1"/>
<proteinExistence type="predicted"/>
<feature type="non-terminal residue" evidence="2">
    <location>
        <position position="1"/>
    </location>
</feature>
<protein>
    <submittedName>
        <fullName evidence="2">Uncharacterized protein</fullName>
    </submittedName>
</protein>
<organism evidence="2 3">
    <name type="scientific">Phanerochaete carnosa (strain HHB-10118-sp)</name>
    <name type="common">White-rot fungus</name>
    <name type="synonym">Peniophora carnosa</name>
    <dbReference type="NCBI Taxonomy" id="650164"/>
    <lineage>
        <taxon>Eukaryota</taxon>
        <taxon>Fungi</taxon>
        <taxon>Dikarya</taxon>
        <taxon>Basidiomycota</taxon>
        <taxon>Agaricomycotina</taxon>
        <taxon>Agaricomycetes</taxon>
        <taxon>Polyporales</taxon>
        <taxon>Phanerochaetaceae</taxon>
        <taxon>Phanerochaete</taxon>
    </lineage>
</organism>
<dbReference type="InParanoid" id="K5VR39"/>
<reference evidence="2 3" key="1">
    <citation type="journal article" date="2012" name="BMC Genomics">
        <title>Comparative genomics of the white-rot fungi, Phanerochaete carnosa and P. chrysosporium, to elucidate the genetic basis of the distinct wood types they colonize.</title>
        <authorList>
            <person name="Suzuki H."/>
            <person name="MacDonald J."/>
            <person name="Syed K."/>
            <person name="Salamov A."/>
            <person name="Hori C."/>
            <person name="Aerts A."/>
            <person name="Henrissat B."/>
            <person name="Wiebenga A."/>
            <person name="vanKuyk P.A."/>
            <person name="Barry K."/>
            <person name="Lindquist E."/>
            <person name="LaButti K."/>
            <person name="Lapidus A."/>
            <person name="Lucas S."/>
            <person name="Coutinho P."/>
            <person name="Gong Y."/>
            <person name="Samejima M."/>
            <person name="Mahadevan R."/>
            <person name="Abou-Zaid M."/>
            <person name="de Vries R.P."/>
            <person name="Igarashi K."/>
            <person name="Yadav J.S."/>
            <person name="Grigoriev I.V."/>
            <person name="Master E.R."/>
        </authorList>
    </citation>
    <scope>NUCLEOTIDE SEQUENCE [LARGE SCALE GENOMIC DNA]</scope>
    <source>
        <strain evidence="2 3">HHB-10118-sp</strain>
    </source>
</reference>
<evidence type="ECO:0000313" key="3">
    <source>
        <dbReference type="Proteomes" id="UP000008370"/>
    </source>
</evidence>
<name>K5VR39_PHACS</name>